<dbReference type="GO" id="GO:0000155">
    <property type="term" value="F:phosphorelay sensor kinase activity"/>
    <property type="evidence" value="ECO:0007669"/>
    <property type="project" value="InterPro"/>
</dbReference>
<dbReference type="PRINTS" id="PR00344">
    <property type="entry name" value="BCTRLSENSOR"/>
</dbReference>
<dbReference type="InterPro" id="IPR004358">
    <property type="entry name" value="Sig_transdc_His_kin-like_C"/>
</dbReference>
<dbReference type="Pfam" id="PF02518">
    <property type="entry name" value="HATPase_c"/>
    <property type="match status" value="1"/>
</dbReference>
<protein>
    <recommendedName>
        <fullName evidence="2">histidine kinase</fullName>
        <ecNumber evidence="2">2.7.13.3</ecNumber>
    </recommendedName>
</protein>
<dbReference type="AlphaFoldDB" id="A0A0A0MBM5"/>
<dbReference type="EMBL" id="AVBH01000041">
    <property type="protein sequence ID" value="KGO98911.1"/>
    <property type="molecule type" value="Genomic_DNA"/>
</dbReference>
<evidence type="ECO:0000256" key="2">
    <source>
        <dbReference type="ARBA" id="ARBA00012438"/>
    </source>
</evidence>
<dbReference type="RefSeq" id="WP_154656517.1">
    <property type="nucleotide sequence ID" value="NZ_AUHT01000006.1"/>
</dbReference>
<dbReference type="InterPro" id="IPR005467">
    <property type="entry name" value="His_kinase_dom"/>
</dbReference>
<dbReference type="EC" id="2.7.13.3" evidence="2"/>
<keyword evidence="3" id="KW-0597">Phosphoprotein</keyword>
<dbReference type="PANTHER" id="PTHR43065">
    <property type="entry name" value="SENSOR HISTIDINE KINASE"/>
    <property type="match status" value="1"/>
</dbReference>
<dbReference type="Gene3D" id="3.30.565.10">
    <property type="entry name" value="Histidine kinase-like ATPase, C-terminal domain"/>
    <property type="match status" value="1"/>
</dbReference>
<comment type="caution">
    <text evidence="5">The sequence shown here is derived from an EMBL/GenBank/DDBJ whole genome shotgun (WGS) entry which is preliminary data.</text>
</comment>
<organism evidence="5 6">
    <name type="scientific">Lysobacter defluvii IMMIB APB-9 = DSM 18482</name>
    <dbReference type="NCBI Taxonomy" id="1385515"/>
    <lineage>
        <taxon>Bacteria</taxon>
        <taxon>Pseudomonadati</taxon>
        <taxon>Pseudomonadota</taxon>
        <taxon>Gammaproteobacteria</taxon>
        <taxon>Lysobacterales</taxon>
        <taxon>Lysobacteraceae</taxon>
        <taxon>Novilysobacter</taxon>
    </lineage>
</organism>
<dbReference type="InterPro" id="IPR003661">
    <property type="entry name" value="HisK_dim/P_dom"/>
</dbReference>
<accession>A0A0A0MBM5</accession>
<dbReference type="CDD" id="cd00082">
    <property type="entry name" value="HisKA"/>
    <property type="match status" value="1"/>
</dbReference>
<proteinExistence type="predicted"/>
<keyword evidence="6" id="KW-1185">Reference proteome</keyword>
<dbReference type="STRING" id="1385515.GCA_000423325_00994"/>
<evidence type="ECO:0000256" key="3">
    <source>
        <dbReference type="ARBA" id="ARBA00022553"/>
    </source>
</evidence>
<dbReference type="OrthoDB" id="9770473at2"/>
<dbReference type="InterPro" id="IPR036097">
    <property type="entry name" value="HisK_dim/P_sf"/>
</dbReference>
<dbReference type="SUPFAM" id="SSF55874">
    <property type="entry name" value="ATPase domain of HSP90 chaperone/DNA topoisomerase II/histidine kinase"/>
    <property type="match status" value="1"/>
</dbReference>
<evidence type="ECO:0000256" key="1">
    <source>
        <dbReference type="ARBA" id="ARBA00000085"/>
    </source>
</evidence>
<dbReference type="SMART" id="SM00387">
    <property type="entry name" value="HATPase_c"/>
    <property type="match status" value="1"/>
</dbReference>
<gene>
    <name evidence="5" type="ORF">N791_12980</name>
</gene>
<comment type="catalytic activity">
    <reaction evidence="1">
        <text>ATP + protein L-histidine = ADP + protein N-phospho-L-histidine.</text>
        <dbReference type="EC" id="2.7.13.3"/>
    </reaction>
</comment>
<dbReference type="InterPro" id="IPR036890">
    <property type="entry name" value="HATPase_C_sf"/>
</dbReference>
<feature type="domain" description="Histidine kinase" evidence="4">
    <location>
        <begin position="170"/>
        <end position="414"/>
    </location>
</feature>
<dbReference type="PANTHER" id="PTHR43065:SF50">
    <property type="entry name" value="HISTIDINE KINASE"/>
    <property type="match status" value="1"/>
</dbReference>
<sequence length="423" mass="45829">MSQQPTDEAPDPSAWSADARWALAMADAAVVLLDPEGEPLHENSAARRIARRLAGGSEDPVEAARPSIHPAGEAARQLLALVPDGGWDTACDEGRWRGRVTVGDPEVVLEIKLYCDLGAEPPKRMAVFGDVTAGAKREDALRRAKKKLAGTHEQLLQAEKMASIGQLAAGVAHEINNPIGYVHSNLGTLQEYTSALFGLIDAYAEAMEDEDPVRHRESLAATRQQLDIDFIAGDLPPLLKESREGIERVTRIVRDLKDFSHVERDAPMRPADLQQGLESTLNIVWNDLKYKARIEKHFTPMPLVECHRSEINQVLMNLLINAGQAIDDQGTIVIATGSGDGEAWISITDSGSGMPKEVIERIFDPFYTTKPVGHGTGLGLAICYGIIAKHNGRIEVSSTLGVGSTFRVVLPVTQPRAQAPGEA</sequence>
<dbReference type="PROSITE" id="PS50109">
    <property type="entry name" value="HIS_KIN"/>
    <property type="match status" value="1"/>
</dbReference>
<dbReference type="InterPro" id="IPR003594">
    <property type="entry name" value="HATPase_dom"/>
</dbReference>
<evidence type="ECO:0000313" key="6">
    <source>
        <dbReference type="Proteomes" id="UP000030003"/>
    </source>
</evidence>
<evidence type="ECO:0000313" key="5">
    <source>
        <dbReference type="EMBL" id="KGO98911.1"/>
    </source>
</evidence>
<dbReference type="Gene3D" id="1.10.287.130">
    <property type="match status" value="1"/>
</dbReference>
<dbReference type="SUPFAM" id="SSF47384">
    <property type="entry name" value="Homodimeric domain of signal transducing histidine kinase"/>
    <property type="match status" value="1"/>
</dbReference>
<reference evidence="5 6" key="1">
    <citation type="submission" date="2013-08" db="EMBL/GenBank/DDBJ databases">
        <title>Genomic analysis of Lysobacter defluvii.</title>
        <authorList>
            <person name="Wang Q."/>
            <person name="Wang G."/>
        </authorList>
    </citation>
    <scope>NUCLEOTIDE SEQUENCE [LARGE SCALE GENOMIC DNA]</scope>
    <source>
        <strain evidence="5 6">IMMIB APB-9</strain>
    </source>
</reference>
<dbReference type="Proteomes" id="UP000030003">
    <property type="component" value="Unassembled WGS sequence"/>
</dbReference>
<evidence type="ECO:0000259" key="4">
    <source>
        <dbReference type="PROSITE" id="PS50109"/>
    </source>
</evidence>
<dbReference type="eggNOG" id="COG4191">
    <property type="taxonomic scope" value="Bacteria"/>
</dbReference>
<name>A0A0A0MBM5_9GAMM</name>